<name>A0A413T2S8_9BACT</name>
<evidence type="ECO:0000313" key="1">
    <source>
        <dbReference type="EMBL" id="RHA77480.1"/>
    </source>
</evidence>
<sequence length="133" mass="15299">MMRKCFLYLVSVLLLVSACISERAKEDEKAGKKEVNESVAESVPKATMILWIDYDRRGTSAQGKSLLNVKAKVNIQPDGSVQVLEYVDEPSVVVESYIRKTLRRYRVKQKFLEEESVRPGVQYVYLRILKELI</sequence>
<accession>A0A413T2S8</accession>
<proteinExistence type="predicted"/>
<protein>
    <submittedName>
        <fullName evidence="1">DUF4891 domain-containing protein</fullName>
    </submittedName>
</protein>
<dbReference type="EMBL" id="QSFT01000006">
    <property type="protein sequence ID" value="RHA77480.1"/>
    <property type="molecule type" value="Genomic_DNA"/>
</dbReference>
<dbReference type="AlphaFoldDB" id="A0A413T2S8"/>
<organism evidence="1 2">
    <name type="scientific">Phocaeicola coprophilus</name>
    <dbReference type="NCBI Taxonomy" id="387090"/>
    <lineage>
        <taxon>Bacteria</taxon>
        <taxon>Pseudomonadati</taxon>
        <taxon>Bacteroidota</taxon>
        <taxon>Bacteroidia</taxon>
        <taxon>Bacteroidales</taxon>
        <taxon>Bacteroidaceae</taxon>
        <taxon>Phocaeicola</taxon>
    </lineage>
</organism>
<comment type="caution">
    <text evidence="1">The sequence shown here is derived from an EMBL/GenBank/DDBJ whole genome shotgun (WGS) entry which is preliminary data.</text>
</comment>
<dbReference type="PROSITE" id="PS51257">
    <property type="entry name" value="PROKAR_LIPOPROTEIN"/>
    <property type="match status" value="1"/>
</dbReference>
<evidence type="ECO:0000313" key="2">
    <source>
        <dbReference type="Proteomes" id="UP000283855"/>
    </source>
</evidence>
<gene>
    <name evidence="1" type="ORF">DW921_04310</name>
</gene>
<dbReference type="Pfam" id="PF16232">
    <property type="entry name" value="DUF4891"/>
    <property type="match status" value="1"/>
</dbReference>
<dbReference type="Proteomes" id="UP000283855">
    <property type="component" value="Unassembled WGS sequence"/>
</dbReference>
<dbReference type="InterPro" id="IPR032611">
    <property type="entry name" value="DUF4891"/>
</dbReference>
<reference evidence="1 2" key="1">
    <citation type="submission" date="2018-08" db="EMBL/GenBank/DDBJ databases">
        <title>A genome reference for cultivated species of the human gut microbiota.</title>
        <authorList>
            <person name="Zou Y."/>
            <person name="Xue W."/>
            <person name="Luo G."/>
        </authorList>
    </citation>
    <scope>NUCLEOTIDE SEQUENCE [LARGE SCALE GENOMIC DNA]</scope>
    <source>
        <strain evidence="1 2">AM42-38</strain>
    </source>
</reference>